<feature type="transmembrane region" description="Helical" evidence="1">
    <location>
        <begin position="74"/>
        <end position="94"/>
    </location>
</feature>
<keyword evidence="1" id="KW-1133">Transmembrane helix</keyword>
<feature type="transmembrane region" description="Helical" evidence="1">
    <location>
        <begin position="234"/>
        <end position="254"/>
    </location>
</feature>
<feature type="transmembrane region" description="Helical" evidence="1">
    <location>
        <begin position="155"/>
        <end position="177"/>
    </location>
</feature>
<evidence type="ECO:0000313" key="3">
    <source>
        <dbReference type="Proteomes" id="UP001230685"/>
    </source>
</evidence>
<feature type="transmembrane region" description="Helical" evidence="1">
    <location>
        <begin position="106"/>
        <end position="124"/>
    </location>
</feature>
<feature type="transmembrane region" description="Helical" evidence="1">
    <location>
        <begin position="205"/>
        <end position="222"/>
    </location>
</feature>
<feature type="transmembrane region" description="Helical" evidence="1">
    <location>
        <begin position="317"/>
        <end position="339"/>
    </location>
</feature>
<accession>A0ABT9EJ75</accession>
<sequence length="400" mass="44158">MFARDVIAAPLRFYLDQVHLGVVWLVPDVLALAGFALFLRVLILRLRAPLAILILAQFVVGLAIGIVFMSSGALAIFSSIKLFLPFAIGFAMAGRSMMDMAWVRRSLMALLLISVSGLLIAPHVDFPWVGAELEMLGKTLVANLQWWSDDGTPRYGGFASDSTSAAFNCIFLFFLLADHAPRRLMLALIPAISLALYYSNSKTAMGLWALYLLYRGALLARAPETRLRWTRLLARWSFVCVPLPVILVVLLSGVDLSAISPKLFSAQDRISNTWMAPFAWLRDNDPILLLTGCGYGCFGYPMLNTEKAGIIVPLDNFYLTGFVMSGVSYLFVVIAMFFGGTRSGDPIKLQLIWLFNVYTVSLQCYGPGGSSFLIAYAFSDAFLPYQASWRRRIAPARAVA</sequence>
<keyword evidence="1" id="KW-0472">Membrane</keyword>
<evidence type="ECO:0008006" key="4">
    <source>
        <dbReference type="Google" id="ProtNLM"/>
    </source>
</evidence>
<keyword evidence="1" id="KW-0812">Transmembrane</keyword>
<dbReference type="EMBL" id="JAUUDS010000001">
    <property type="protein sequence ID" value="MDP1026693.1"/>
    <property type="molecule type" value="Genomic_DNA"/>
</dbReference>
<dbReference type="Proteomes" id="UP001230685">
    <property type="component" value="Unassembled WGS sequence"/>
</dbReference>
<feature type="transmembrane region" description="Helical" evidence="1">
    <location>
        <begin position="50"/>
        <end position="68"/>
    </location>
</feature>
<comment type="caution">
    <text evidence="2">The sequence shown here is derived from an EMBL/GenBank/DDBJ whole genome shotgun (WGS) entry which is preliminary data.</text>
</comment>
<keyword evidence="3" id="KW-1185">Reference proteome</keyword>
<protein>
    <recommendedName>
        <fullName evidence="4">Polysaccharide polymerase</fullName>
    </recommendedName>
</protein>
<reference evidence="2 3" key="1">
    <citation type="submission" date="2023-07" db="EMBL/GenBank/DDBJ databases">
        <authorList>
            <person name="Kim M.K."/>
        </authorList>
    </citation>
    <scope>NUCLEOTIDE SEQUENCE [LARGE SCALE GENOMIC DNA]</scope>
    <source>
        <strain evidence="2 3">KR1UV-12</strain>
    </source>
</reference>
<evidence type="ECO:0000313" key="2">
    <source>
        <dbReference type="EMBL" id="MDP1026693.1"/>
    </source>
</evidence>
<proteinExistence type="predicted"/>
<feature type="transmembrane region" description="Helical" evidence="1">
    <location>
        <begin position="20"/>
        <end position="43"/>
    </location>
</feature>
<gene>
    <name evidence="2" type="ORF">Q5H91_05685</name>
</gene>
<name>A0ABT9EJ75_9SPHN</name>
<feature type="transmembrane region" description="Helical" evidence="1">
    <location>
        <begin position="184"/>
        <end position="199"/>
    </location>
</feature>
<evidence type="ECO:0000256" key="1">
    <source>
        <dbReference type="SAM" id="Phobius"/>
    </source>
</evidence>
<organism evidence="2 3">
    <name type="scientific">Sphingomonas aurea</name>
    <dbReference type="NCBI Taxonomy" id="3063994"/>
    <lineage>
        <taxon>Bacteria</taxon>
        <taxon>Pseudomonadati</taxon>
        <taxon>Pseudomonadota</taxon>
        <taxon>Alphaproteobacteria</taxon>
        <taxon>Sphingomonadales</taxon>
        <taxon>Sphingomonadaceae</taxon>
        <taxon>Sphingomonas</taxon>
    </lineage>
</organism>
<feature type="transmembrane region" description="Helical" evidence="1">
    <location>
        <begin position="351"/>
        <end position="378"/>
    </location>
</feature>
<dbReference type="RefSeq" id="WP_305172240.1">
    <property type="nucleotide sequence ID" value="NZ_JAUUDS010000001.1"/>
</dbReference>